<feature type="compositionally biased region" description="Polar residues" evidence="1">
    <location>
        <begin position="134"/>
        <end position="143"/>
    </location>
</feature>
<proteinExistence type="predicted"/>
<feature type="compositionally biased region" description="Basic and acidic residues" evidence="1">
    <location>
        <begin position="159"/>
        <end position="169"/>
    </location>
</feature>
<gene>
    <name evidence="2" type="primary">Dana\GF10867</name>
    <name evidence="2" type="synonym">dana_GLEANR_10825</name>
    <name evidence="2" type="ORF">GF10867</name>
</gene>
<dbReference type="EMBL" id="CH902618">
    <property type="protein sequence ID" value="EDV41141.1"/>
    <property type="molecule type" value="Genomic_DNA"/>
</dbReference>
<accession>B3M9C8</accession>
<feature type="compositionally biased region" description="Polar residues" evidence="1">
    <location>
        <begin position="104"/>
        <end position="118"/>
    </location>
</feature>
<evidence type="ECO:0000313" key="2">
    <source>
        <dbReference type="EMBL" id="EDV41141.1"/>
    </source>
</evidence>
<evidence type="ECO:0000256" key="1">
    <source>
        <dbReference type="SAM" id="MobiDB-lite"/>
    </source>
</evidence>
<dbReference type="AlphaFoldDB" id="B3M9C8"/>
<evidence type="ECO:0000313" key="3">
    <source>
        <dbReference type="Proteomes" id="UP000007801"/>
    </source>
</evidence>
<dbReference type="eggNOG" id="ENOG502T8TY">
    <property type="taxonomic scope" value="Eukaryota"/>
</dbReference>
<dbReference type="OMA" id="FPCQQQQ"/>
<feature type="region of interest" description="Disordered" evidence="1">
    <location>
        <begin position="68"/>
        <end position="247"/>
    </location>
</feature>
<dbReference type="PhylomeDB" id="B3M9C8"/>
<feature type="compositionally biased region" description="Basic and acidic residues" evidence="1">
    <location>
        <begin position="235"/>
        <end position="247"/>
    </location>
</feature>
<dbReference type="GeneID" id="6493734"/>
<dbReference type="OrthoDB" id="7866031at2759"/>
<feature type="compositionally biased region" description="Low complexity" evidence="1">
    <location>
        <begin position="170"/>
        <end position="183"/>
    </location>
</feature>
<protein>
    <submittedName>
        <fullName evidence="2">Uncharacterized protein</fullName>
    </submittedName>
</protein>
<keyword evidence="3" id="KW-1185">Reference proteome</keyword>
<dbReference type="Proteomes" id="UP000007801">
    <property type="component" value="Unassembled WGS sequence"/>
</dbReference>
<dbReference type="KEGG" id="dan:6493734"/>
<sequence>MPTSSTTRVVKTSPYWRTVSGPKKSVPSFQSATVPPRSGISQAQFNNRIGQQLLRTLVQSLPSATQNIRSRSNCTHSFRRRMRPASCRSLRTPESAIAPLPTTGPYQTKPNVKLTTGVSVRPVAGKDRKAAGASDSQYAQKSIDTIIKRRQENPAVKAKAREEEFERIPPARSAVASPVAESPETGESEKSPPLGPLLEKRANAANPETASKTASQKSSIPTSQLNSRNISNFPSRRESQDKEPQSNFCEDVKKANFCEDAKKANFCEEAKKASESLEGGSIEKESKESAGASNMKIFPCFRGDYPTRHRPDSYQWFQAAGPSCGNIMTICDEDQQLMGETEIMTSCEVTEAHFLSIDCDDDGDNTTGPPCTKCQESTMWTSQAPTMFAQQQQQQMPQQRQQQMPQQQQTLSWFGSNSQQGNPYMQQNSMQQLQQQPFMQKKQGRMQNNMQQHPCMQQQHPYMQQQQQQMNYMPRPGCGQGNMQPSIRSCDTENQMSNQYSCSSQMPQEKQQMLQKMQYQQQDQNCLTELLAQELKQQMQDAQAQIAQVQLQLNSACGATRVRKMHVLTQNGTEDPSWSPTTQFFSSVGKDSIDLEDGNLGRDEDGVDDDMNSCFAPCSQGNYGQQLQPSQQQVMPGSCPGIGMPSQSGMSFPYCYPGQQNQQQPMQLGIYPVPISAPDQSQMFQQRPCPGPGRQPNAYPTEFSLMQQQQQPMPGCPSQQQPNGSTCSQQQNPGQQSQSSMCHFCPSCYCQRYAQMRFMMPRCWPR</sequence>
<feature type="compositionally biased region" description="Polar residues" evidence="1">
    <location>
        <begin position="206"/>
        <end position="234"/>
    </location>
</feature>
<reference evidence="2 3" key="1">
    <citation type="journal article" date="2007" name="Nature">
        <title>Evolution of genes and genomes on the Drosophila phylogeny.</title>
        <authorList>
            <consortium name="Drosophila 12 Genomes Consortium"/>
            <person name="Clark A.G."/>
            <person name="Eisen M.B."/>
            <person name="Smith D.R."/>
            <person name="Bergman C.M."/>
            <person name="Oliver B."/>
            <person name="Markow T.A."/>
            <person name="Kaufman T.C."/>
            <person name="Kellis M."/>
            <person name="Gelbart W."/>
            <person name="Iyer V.N."/>
            <person name="Pollard D.A."/>
            <person name="Sackton T.B."/>
            <person name="Larracuente A.M."/>
            <person name="Singh N.D."/>
            <person name="Abad J.P."/>
            <person name="Abt D.N."/>
            <person name="Adryan B."/>
            <person name="Aguade M."/>
            <person name="Akashi H."/>
            <person name="Anderson W.W."/>
            <person name="Aquadro C.F."/>
            <person name="Ardell D.H."/>
            <person name="Arguello R."/>
            <person name="Artieri C.G."/>
            <person name="Barbash D.A."/>
            <person name="Barker D."/>
            <person name="Barsanti P."/>
            <person name="Batterham P."/>
            <person name="Batzoglou S."/>
            <person name="Begun D."/>
            <person name="Bhutkar A."/>
            <person name="Blanco E."/>
            <person name="Bosak S.A."/>
            <person name="Bradley R.K."/>
            <person name="Brand A.D."/>
            <person name="Brent M.R."/>
            <person name="Brooks A.N."/>
            <person name="Brown R.H."/>
            <person name="Butlin R.K."/>
            <person name="Caggese C."/>
            <person name="Calvi B.R."/>
            <person name="Bernardo de Carvalho A."/>
            <person name="Caspi A."/>
            <person name="Castrezana S."/>
            <person name="Celniker S.E."/>
            <person name="Chang J.L."/>
            <person name="Chapple C."/>
            <person name="Chatterji S."/>
            <person name="Chinwalla A."/>
            <person name="Civetta A."/>
            <person name="Clifton S.W."/>
            <person name="Comeron J.M."/>
            <person name="Costello J.C."/>
            <person name="Coyne J.A."/>
            <person name="Daub J."/>
            <person name="David R.G."/>
            <person name="Delcher A.L."/>
            <person name="Delehaunty K."/>
            <person name="Do C.B."/>
            <person name="Ebling H."/>
            <person name="Edwards K."/>
            <person name="Eickbush T."/>
            <person name="Evans J.D."/>
            <person name="Filipski A."/>
            <person name="Findeiss S."/>
            <person name="Freyhult E."/>
            <person name="Fulton L."/>
            <person name="Fulton R."/>
            <person name="Garcia A.C."/>
            <person name="Gardiner A."/>
            <person name="Garfield D.A."/>
            <person name="Garvin B.E."/>
            <person name="Gibson G."/>
            <person name="Gilbert D."/>
            <person name="Gnerre S."/>
            <person name="Godfrey J."/>
            <person name="Good R."/>
            <person name="Gotea V."/>
            <person name="Gravely B."/>
            <person name="Greenberg A.J."/>
            <person name="Griffiths-Jones S."/>
            <person name="Gross S."/>
            <person name="Guigo R."/>
            <person name="Gustafson E.A."/>
            <person name="Haerty W."/>
            <person name="Hahn M.W."/>
            <person name="Halligan D.L."/>
            <person name="Halpern A.L."/>
            <person name="Halter G.M."/>
            <person name="Han M.V."/>
            <person name="Heger A."/>
            <person name="Hillier L."/>
            <person name="Hinrichs A.S."/>
            <person name="Holmes I."/>
            <person name="Hoskins R.A."/>
            <person name="Hubisz M.J."/>
            <person name="Hultmark D."/>
            <person name="Huntley M.A."/>
            <person name="Jaffe D.B."/>
            <person name="Jagadeeshan S."/>
            <person name="Jeck W.R."/>
            <person name="Johnson J."/>
            <person name="Jones C.D."/>
            <person name="Jordan W.C."/>
            <person name="Karpen G.H."/>
            <person name="Kataoka E."/>
            <person name="Keightley P.D."/>
            <person name="Kheradpour P."/>
            <person name="Kirkness E.F."/>
            <person name="Koerich L.B."/>
            <person name="Kristiansen K."/>
            <person name="Kudrna D."/>
            <person name="Kulathinal R.J."/>
            <person name="Kumar S."/>
            <person name="Kwok R."/>
            <person name="Lander E."/>
            <person name="Langley C.H."/>
            <person name="Lapoint R."/>
            <person name="Lazzaro B.P."/>
            <person name="Lee S.J."/>
            <person name="Levesque L."/>
            <person name="Li R."/>
            <person name="Lin C.F."/>
            <person name="Lin M.F."/>
            <person name="Lindblad-Toh K."/>
            <person name="Llopart A."/>
            <person name="Long M."/>
            <person name="Low L."/>
            <person name="Lozovsky E."/>
            <person name="Lu J."/>
            <person name="Luo M."/>
            <person name="Machado C.A."/>
            <person name="Makalowski W."/>
            <person name="Marzo M."/>
            <person name="Matsuda M."/>
            <person name="Matzkin L."/>
            <person name="McAllister B."/>
            <person name="McBride C.S."/>
            <person name="McKernan B."/>
            <person name="McKernan K."/>
            <person name="Mendez-Lago M."/>
            <person name="Minx P."/>
            <person name="Mollenhauer M.U."/>
            <person name="Montooth K."/>
            <person name="Mount S.M."/>
            <person name="Mu X."/>
            <person name="Myers E."/>
            <person name="Negre B."/>
            <person name="Newfeld S."/>
            <person name="Nielsen R."/>
            <person name="Noor M.A."/>
            <person name="O'Grady P."/>
            <person name="Pachter L."/>
            <person name="Papaceit M."/>
            <person name="Parisi M.J."/>
            <person name="Parisi M."/>
            <person name="Parts L."/>
            <person name="Pedersen J.S."/>
            <person name="Pesole G."/>
            <person name="Phillippy A.M."/>
            <person name="Ponting C.P."/>
            <person name="Pop M."/>
            <person name="Porcelli D."/>
            <person name="Powell J.R."/>
            <person name="Prohaska S."/>
            <person name="Pruitt K."/>
            <person name="Puig M."/>
            <person name="Quesneville H."/>
            <person name="Ram K.R."/>
            <person name="Rand D."/>
            <person name="Rasmussen M.D."/>
            <person name="Reed L.K."/>
            <person name="Reenan R."/>
            <person name="Reily A."/>
            <person name="Remington K.A."/>
            <person name="Rieger T.T."/>
            <person name="Ritchie M.G."/>
            <person name="Robin C."/>
            <person name="Rogers Y.H."/>
            <person name="Rohde C."/>
            <person name="Rozas J."/>
            <person name="Rubenfield M.J."/>
            <person name="Ruiz A."/>
            <person name="Russo S."/>
            <person name="Salzberg S.L."/>
            <person name="Sanchez-Gracia A."/>
            <person name="Saranga D.J."/>
            <person name="Sato H."/>
            <person name="Schaeffer S.W."/>
            <person name="Schatz M.C."/>
            <person name="Schlenke T."/>
            <person name="Schwartz R."/>
            <person name="Segarra C."/>
            <person name="Singh R.S."/>
            <person name="Sirot L."/>
            <person name="Sirota M."/>
            <person name="Sisneros N.B."/>
            <person name="Smith C.D."/>
            <person name="Smith T.F."/>
            <person name="Spieth J."/>
            <person name="Stage D.E."/>
            <person name="Stark A."/>
            <person name="Stephan W."/>
            <person name="Strausberg R.L."/>
            <person name="Strempel S."/>
            <person name="Sturgill D."/>
            <person name="Sutton G."/>
            <person name="Sutton G.G."/>
            <person name="Tao W."/>
            <person name="Teichmann S."/>
            <person name="Tobari Y.N."/>
            <person name="Tomimura Y."/>
            <person name="Tsolas J.M."/>
            <person name="Valente V.L."/>
            <person name="Venter E."/>
            <person name="Venter J.C."/>
            <person name="Vicario S."/>
            <person name="Vieira F.G."/>
            <person name="Vilella A.J."/>
            <person name="Villasante A."/>
            <person name="Walenz B."/>
            <person name="Wang J."/>
            <person name="Wasserman M."/>
            <person name="Watts T."/>
            <person name="Wilson D."/>
            <person name="Wilson R.K."/>
            <person name="Wing R.A."/>
            <person name="Wolfner M.F."/>
            <person name="Wong A."/>
            <person name="Wong G.K."/>
            <person name="Wu C.I."/>
            <person name="Wu G."/>
            <person name="Yamamoto D."/>
            <person name="Yang H.P."/>
            <person name="Yang S.P."/>
            <person name="Yorke J.A."/>
            <person name="Yoshida K."/>
            <person name="Zdobnov E."/>
            <person name="Zhang P."/>
            <person name="Zhang Y."/>
            <person name="Zimin A.V."/>
            <person name="Baldwin J."/>
            <person name="Abdouelleil A."/>
            <person name="Abdulkadir J."/>
            <person name="Abebe A."/>
            <person name="Abera B."/>
            <person name="Abreu J."/>
            <person name="Acer S.C."/>
            <person name="Aftuck L."/>
            <person name="Alexander A."/>
            <person name="An P."/>
            <person name="Anderson E."/>
            <person name="Anderson S."/>
            <person name="Arachi H."/>
            <person name="Azer M."/>
            <person name="Bachantsang P."/>
            <person name="Barry A."/>
            <person name="Bayul T."/>
            <person name="Berlin A."/>
            <person name="Bessette D."/>
            <person name="Bloom T."/>
            <person name="Blye J."/>
            <person name="Boguslavskiy L."/>
            <person name="Bonnet C."/>
            <person name="Boukhgalter B."/>
            <person name="Bourzgui I."/>
            <person name="Brown A."/>
            <person name="Cahill P."/>
            <person name="Channer S."/>
            <person name="Cheshatsang Y."/>
            <person name="Chuda L."/>
            <person name="Citroen M."/>
            <person name="Collymore A."/>
            <person name="Cooke P."/>
            <person name="Costello M."/>
            <person name="D'Aco K."/>
            <person name="Daza R."/>
            <person name="De Haan G."/>
            <person name="DeGray S."/>
            <person name="DeMaso C."/>
            <person name="Dhargay N."/>
            <person name="Dooley K."/>
            <person name="Dooley E."/>
            <person name="Doricent M."/>
            <person name="Dorje P."/>
            <person name="Dorjee K."/>
            <person name="Dupes A."/>
            <person name="Elong R."/>
            <person name="Falk J."/>
            <person name="Farina A."/>
            <person name="Faro S."/>
            <person name="Ferguson D."/>
            <person name="Fisher S."/>
            <person name="Foley C.D."/>
            <person name="Franke A."/>
            <person name="Friedrich D."/>
            <person name="Gadbois L."/>
            <person name="Gearin G."/>
            <person name="Gearin C.R."/>
            <person name="Giannoukos G."/>
            <person name="Goode T."/>
            <person name="Graham J."/>
            <person name="Grandbois E."/>
            <person name="Grewal S."/>
            <person name="Gyaltsen K."/>
            <person name="Hafez N."/>
            <person name="Hagos B."/>
            <person name="Hall J."/>
            <person name="Henson C."/>
            <person name="Hollinger A."/>
            <person name="Honan T."/>
            <person name="Huard M.D."/>
            <person name="Hughes L."/>
            <person name="Hurhula B."/>
            <person name="Husby M.E."/>
            <person name="Kamat A."/>
            <person name="Kanga B."/>
            <person name="Kashin S."/>
            <person name="Khazanovich D."/>
            <person name="Kisner P."/>
            <person name="Lance K."/>
            <person name="Lara M."/>
            <person name="Lee W."/>
            <person name="Lennon N."/>
            <person name="Letendre F."/>
            <person name="LeVine R."/>
            <person name="Lipovsky A."/>
            <person name="Liu X."/>
            <person name="Liu J."/>
            <person name="Liu S."/>
            <person name="Lokyitsang T."/>
            <person name="Lokyitsang Y."/>
            <person name="Lubonja R."/>
            <person name="Lui A."/>
            <person name="MacDonald P."/>
            <person name="Magnisalis V."/>
            <person name="Maru K."/>
            <person name="Matthews C."/>
            <person name="McCusker W."/>
            <person name="McDonough S."/>
            <person name="Mehta T."/>
            <person name="Meldrim J."/>
            <person name="Meneus L."/>
            <person name="Mihai O."/>
            <person name="Mihalev A."/>
            <person name="Mihova T."/>
            <person name="Mittelman R."/>
            <person name="Mlenga V."/>
            <person name="Montmayeur A."/>
            <person name="Mulrain L."/>
            <person name="Navidi A."/>
            <person name="Naylor J."/>
            <person name="Negash T."/>
            <person name="Nguyen T."/>
            <person name="Nguyen N."/>
            <person name="Nicol R."/>
            <person name="Norbu C."/>
            <person name="Norbu N."/>
            <person name="Novod N."/>
            <person name="O'Neill B."/>
            <person name="Osman S."/>
            <person name="Markiewicz E."/>
            <person name="Oyono O.L."/>
            <person name="Patti C."/>
            <person name="Phunkhang P."/>
            <person name="Pierre F."/>
            <person name="Priest M."/>
            <person name="Raghuraman S."/>
            <person name="Rege F."/>
            <person name="Reyes R."/>
            <person name="Rise C."/>
            <person name="Rogov P."/>
            <person name="Ross K."/>
            <person name="Ryan E."/>
            <person name="Settipalli S."/>
            <person name="Shea T."/>
            <person name="Sherpa N."/>
            <person name="Shi L."/>
            <person name="Shih D."/>
            <person name="Sparrow T."/>
            <person name="Spaulding J."/>
            <person name="Stalker J."/>
            <person name="Stange-Thomann N."/>
            <person name="Stavropoulos S."/>
            <person name="Stone C."/>
            <person name="Strader C."/>
            <person name="Tesfaye S."/>
            <person name="Thomson T."/>
            <person name="Thoulutsang Y."/>
            <person name="Thoulutsang D."/>
            <person name="Topham K."/>
            <person name="Topping I."/>
            <person name="Tsamla T."/>
            <person name="Vassiliev H."/>
            <person name="Vo A."/>
            <person name="Wangchuk T."/>
            <person name="Wangdi T."/>
            <person name="Weiand M."/>
            <person name="Wilkinson J."/>
            <person name="Wilson A."/>
            <person name="Yadav S."/>
            <person name="Young G."/>
            <person name="Yu Q."/>
            <person name="Zembek L."/>
            <person name="Zhong D."/>
            <person name="Zimmer A."/>
            <person name="Zwirko Z."/>
            <person name="Jaffe D.B."/>
            <person name="Alvarez P."/>
            <person name="Brockman W."/>
            <person name="Butler J."/>
            <person name="Chin C."/>
            <person name="Gnerre S."/>
            <person name="Grabherr M."/>
            <person name="Kleber M."/>
            <person name="Mauceli E."/>
            <person name="MacCallum I."/>
        </authorList>
    </citation>
    <scope>NUCLEOTIDE SEQUENCE [LARGE SCALE GENOMIC DNA]</scope>
    <source>
        <strain evidence="3">Tucson 14024-0371.13</strain>
    </source>
</reference>
<name>B3M9C8_DROAN</name>
<dbReference type="InParanoid" id="B3M9C8"/>
<feature type="region of interest" description="Disordered" evidence="1">
    <location>
        <begin position="706"/>
        <end position="732"/>
    </location>
</feature>
<dbReference type="HOGENOM" id="CLU_403488_0_0_1"/>
<feature type="compositionally biased region" description="Low complexity" evidence="1">
    <location>
        <begin position="707"/>
        <end position="732"/>
    </location>
</feature>
<organism evidence="2 3">
    <name type="scientific">Drosophila ananassae</name>
    <name type="common">Fruit fly</name>
    <dbReference type="NCBI Taxonomy" id="7217"/>
    <lineage>
        <taxon>Eukaryota</taxon>
        <taxon>Metazoa</taxon>
        <taxon>Ecdysozoa</taxon>
        <taxon>Arthropoda</taxon>
        <taxon>Hexapoda</taxon>
        <taxon>Insecta</taxon>
        <taxon>Pterygota</taxon>
        <taxon>Neoptera</taxon>
        <taxon>Endopterygota</taxon>
        <taxon>Diptera</taxon>
        <taxon>Brachycera</taxon>
        <taxon>Muscomorpha</taxon>
        <taxon>Ephydroidea</taxon>
        <taxon>Drosophilidae</taxon>
        <taxon>Drosophila</taxon>
        <taxon>Sophophora</taxon>
    </lineage>
</organism>